<dbReference type="Pfam" id="PF14372">
    <property type="entry name" value="hAT-like_RNase-H"/>
    <property type="match status" value="1"/>
</dbReference>
<accession>A0AA38TRG9</accession>
<dbReference type="Proteomes" id="UP001172457">
    <property type="component" value="Chromosome 1"/>
</dbReference>
<dbReference type="GO" id="GO:0003677">
    <property type="term" value="F:DNA binding"/>
    <property type="evidence" value="ECO:0007669"/>
    <property type="project" value="InterPro"/>
</dbReference>
<keyword evidence="3" id="KW-1185">Reference proteome</keyword>
<sequence length="124" mass="14130">MQLKFDKYWGYFNLLLSIVVILDPRYKKKLIEFAWAPKQIQIIIKKLFQEYVDAQKASVSSSKAADVVESTTSKSSSTTSTTSRFGNGIITATTKYNQHIRSVDLFTNKCWEIGLNISSNNPRQ</sequence>
<protein>
    <recommendedName>
        <fullName evidence="1">hAT-like transposase RNase-H fold domain-containing protein</fullName>
    </recommendedName>
</protein>
<evidence type="ECO:0000313" key="2">
    <source>
        <dbReference type="EMBL" id="KAJ9565738.1"/>
    </source>
</evidence>
<proteinExistence type="predicted"/>
<reference evidence="2" key="1">
    <citation type="submission" date="2023-03" db="EMBL/GenBank/DDBJ databases">
        <title>Chromosome-scale reference genome and RAD-based genetic map of yellow starthistle (Centaurea solstitialis) reveal putative structural variation and QTLs associated with invader traits.</title>
        <authorList>
            <person name="Reatini B."/>
            <person name="Cang F.A."/>
            <person name="Jiang Q."/>
            <person name="Mckibben M.T.W."/>
            <person name="Barker M.S."/>
            <person name="Rieseberg L.H."/>
            <person name="Dlugosch K.M."/>
        </authorList>
    </citation>
    <scope>NUCLEOTIDE SEQUENCE</scope>
    <source>
        <strain evidence="2">CAN-66</strain>
        <tissue evidence="2">Leaf</tissue>
    </source>
</reference>
<name>A0AA38TRG9_9ASTR</name>
<dbReference type="PANTHER" id="PTHR23272:SF161">
    <property type="entry name" value="ZINC FINGER BED DOMAIN-CONTAINING PROTEIN RICESLEEPER 1-LIKE"/>
    <property type="match status" value="1"/>
</dbReference>
<dbReference type="InterPro" id="IPR025525">
    <property type="entry name" value="hAT-like_transposase_RNase-H"/>
</dbReference>
<feature type="domain" description="hAT-like transposase RNase-H fold" evidence="1">
    <location>
        <begin position="1"/>
        <end position="38"/>
    </location>
</feature>
<evidence type="ECO:0000259" key="1">
    <source>
        <dbReference type="Pfam" id="PF14372"/>
    </source>
</evidence>
<dbReference type="AlphaFoldDB" id="A0AA38TRG9"/>
<organism evidence="2 3">
    <name type="scientific">Centaurea solstitialis</name>
    <name type="common">yellow star-thistle</name>
    <dbReference type="NCBI Taxonomy" id="347529"/>
    <lineage>
        <taxon>Eukaryota</taxon>
        <taxon>Viridiplantae</taxon>
        <taxon>Streptophyta</taxon>
        <taxon>Embryophyta</taxon>
        <taxon>Tracheophyta</taxon>
        <taxon>Spermatophyta</taxon>
        <taxon>Magnoliopsida</taxon>
        <taxon>eudicotyledons</taxon>
        <taxon>Gunneridae</taxon>
        <taxon>Pentapetalae</taxon>
        <taxon>asterids</taxon>
        <taxon>campanulids</taxon>
        <taxon>Asterales</taxon>
        <taxon>Asteraceae</taxon>
        <taxon>Carduoideae</taxon>
        <taxon>Cardueae</taxon>
        <taxon>Centaureinae</taxon>
        <taxon>Centaurea</taxon>
    </lineage>
</organism>
<evidence type="ECO:0000313" key="3">
    <source>
        <dbReference type="Proteomes" id="UP001172457"/>
    </source>
</evidence>
<dbReference type="EMBL" id="JARYMX010000001">
    <property type="protein sequence ID" value="KAJ9565738.1"/>
    <property type="molecule type" value="Genomic_DNA"/>
</dbReference>
<gene>
    <name evidence="2" type="ORF">OSB04_001704</name>
</gene>
<comment type="caution">
    <text evidence="2">The sequence shown here is derived from an EMBL/GenBank/DDBJ whole genome shotgun (WGS) entry which is preliminary data.</text>
</comment>
<dbReference type="PANTHER" id="PTHR23272">
    <property type="entry name" value="BED FINGER-RELATED"/>
    <property type="match status" value="1"/>
</dbReference>